<comment type="similarity">
    <text evidence="1">Belongs to the UPF0065 (bug) family.</text>
</comment>
<dbReference type="InterPro" id="IPR006311">
    <property type="entry name" value="TAT_signal"/>
</dbReference>
<keyword evidence="2" id="KW-0732">Signal</keyword>
<name>A0A370NQ29_9BURK</name>
<organism evidence="3 4">
    <name type="scientific">Cupriavidus lacunae</name>
    <dbReference type="NCBI Taxonomy" id="2666307"/>
    <lineage>
        <taxon>Bacteria</taxon>
        <taxon>Pseudomonadati</taxon>
        <taxon>Pseudomonadota</taxon>
        <taxon>Betaproteobacteria</taxon>
        <taxon>Burkholderiales</taxon>
        <taxon>Burkholderiaceae</taxon>
        <taxon>Cupriavidus</taxon>
    </lineage>
</organism>
<dbReference type="SUPFAM" id="SSF53850">
    <property type="entry name" value="Periplasmic binding protein-like II"/>
    <property type="match status" value="1"/>
</dbReference>
<dbReference type="EMBL" id="QKWJ01000037">
    <property type="protein sequence ID" value="RDK07648.1"/>
    <property type="molecule type" value="Genomic_DNA"/>
</dbReference>
<dbReference type="Pfam" id="PF03401">
    <property type="entry name" value="TctC"/>
    <property type="match status" value="1"/>
</dbReference>
<dbReference type="PANTHER" id="PTHR42928:SF5">
    <property type="entry name" value="BLR1237 PROTEIN"/>
    <property type="match status" value="1"/>
</dbReference>
<accession>A0A370NQ29</accession>
<comment type="caution">
    <text evidence="3">The sequence shown here is derived from an EMBL/GenBank/DDBJ whole genome shotgun (WGS) entry which is preliminary data.</text>
</comment>
<evidence type="ECO:0000313" key="4">
    <source>
        <dbReference type="Proteomes" id="UP000255165"/>
    </source>
</evidence>
<feature type="signal peptide" evidence="2">
    <location>
        <begin position="1"/>
        <end position="33"/>
    </location>
</feature>
<dbReference type="AlphaFoldDB" id="A0A370NQ29"/>
<dbReference type="InterPro" id="IPR042100">
    <property type="entry name" value="Bug_dom1"/>
</dbReference>
<protein>
    <submittedName>
        <fullName evidence="3">Tripartite tricarboxylate transporter substrate binding protein</fullName>
    </submittedName>
</protein>
<evidence type="ECO:0000256" key="1">
    <source>
        <dbReference type="ARBA" id="ARBA00006987"/>
    </source>
</evidence>
<dbReference type="Gene3D" id="3.40.190.10">
    <property type="entry name" value="Periplasmic binding protein-like II"/>
    <property type="match status" value="1"/>
</dbReference>
<dbReference type="PIRSF" id="PIRSF017082">
    <property type="entry name" value="YflP"/>
    <property type="match status" value="1"/>
</dbReference>
<dbReference type="Proteomes" id="UP000255165">
    <property type="component" value="Unassembled WGS sequence"/>
</dbReference>
<keyword evidence="4" id="KW-1185">Reference proteome</keyword>
<gene>
    <name evidence="3" type="ORF">DN412_24725</name>
</gene>
<dbReference type="RefSeq" id="WP_115214000.1">
    <property type="nucleotide sequence ID" value="NZ_QKWJ01000037.1"/>
</dbReference>
<feature type="chain" id="PRO_5016985276" evidence="2">
    <location>
        <begin position="34"/>
        <end position="334"/>
    </location>
</feature>
<dbReference type="InterPro" id="IPR005064">
    <property type="entry name" value="BUG"/>
</dbReference>
<evidence type="ECO:0000256" key="2">
    <source>
        <dbReference type="SAM" id="SignalP"/>
    </source>
</evidence>
<dbReference type="PANTHER" id="PTHR42928">
    <property type="entry name" value="TRICARBOXYLATE-BINDING PROTEIN"/>
    <property type="match status" value="1"/>
</dbReference>
<sequence>MNPTLHSSLRRAFVAARALALPALAAAAVGAHAASAYPVRPVTLVVPFPAGGAVDMIGRLVGKSLGDALGQPVVIENRAGAGTIVGAGYVAKAAADGYTLLISSGSTFTVNPAINASLPYDPVKSFEPVGLVARVPLIVLANKAVPVDTLPQMVAAVNAAPGKYVYGSFGTGTTGHFAGEMLLGATGMKLQHIPYKGSAPAVADLIGGQIPFSVDTVAASLPHIRSGKIKPIAVTGARRATLLPDVPTVAEAGYPGFDADSWVAIVAPRGLPADVKARLEKAVAQAMKDHEVQQKLLANGLEPNYAGPGQVSAMISKELPLMRATAQRASITAN</sequence>
<proteinExistence type="inferred from homology"/>
<evidence type="ECO:0000313" key="3">
    <source>
        <dbReference type="EMBL" id="RDK07648.1"/>
    </source>
</evidence>
<dbReference type="CDD" id="cd13578">
    <property type="entry name" value="PBP2_Bug27"/>
    <property type="match status" value="1"/>
</dbReference>
<reference evidence="4" key="1">
    <citation type="submission" date="2018-06" db="EMBL/GenBank/DDBJ databases">
        <authorList>
            <person name="Feng T."/>
            <person name="Jeon C.O."/>
        </authorList>
    </citation>
    <scope>NUCLEOTIDE SEQUENCE [LARGE SCALE GENOMIC DNA]</scope>
    <source>
        <strain evidence="4">S23</strain>
    </source>
</reference>
<dbReference type="Gene3D" id="3.40.190.150">
    <property type="entry name" value="Bordetella uptake gene, domain 1"/>
    <property type="match status" value="1"/>
</dbReference>
<dbReference type="PROSITE" id="PS51318">
    <property type="entry name" value="TAT"/>
    <property type="match status" value="1"/>
</dbReference>